<dbReference type="Pfam" id="PF02768">
    <property type="entry name" value="DNA_pol3_beta_3"/>
    <property type="match status" value="1"/>
</dbReference>
<reference evidence="13 14" key="1">
    <citation type="journal article" date="2015" name="MBio">
        <title>Genome-Resolved Metagenomic Analysis Reveals Roles for Candidate Phyla and Other Microbial Community Members in Biogeochemical Transformations in Oil Reservoirs.</title>
        <authorList>
            <person name="Hu P."/>
            <person name="Tom L."/>
            <person name="Singh A."/>
            <person name="Thomas B.C."/>
            <person name="Baker B.J."/>
            <person name="Piceno Y.M."/>
            <person name="Andersen G.L."/>
            <person name="Banfield J.F."/>
        </authorList>
    </citation>
    <scope>NUCLEOTIDE SEQUENCE [LARGE SCALE GENOMIC DNA]</scope>
    <source>
        <strain evidence="13">46_16</strain>
    </source>
</reference>
<dbReference type="AlphaFoldDB" id="A0A101FY22"/>
<keyword evidence="6 9" id="KW-0235">DNA replication</keyword>
<gene>
    <name evidence="13" type="ORF">XD73_0526</name>
</gene>
<sequence>MKLTISQQQLAHGLSIVTRAVSPRSTLPVLNNILLATDEGRLRLSATNLELGITKWIGAQIQEEGSITIPARIFSDLIGTLPGNNVDLTLNTRTQTLNIHSGASNFDIKGIDAQEFPPMPVPDLQNSVELNIADFKEMIQQVSFAASSDEARPVLQGVMMEIGNNEITLAATDGFRISVKKTSLSTPIPSPVKVIIPARSLSELARIATNGDESIRMVVPEGRGQVIFHLKDAEVVSQLIDGKFPDYNAIIPRTFKTTTTLTTSEFQKACRQAEIIARESNNVIRMHIQPQEQGPGIVEFSTQSEERGSGEVVVEANIDGPELLIAFNVSFLLNVLDVVATPNTIMETNADNTPGLIRPVGDDSYLHVIMPMHLG</sequence>
<dbReference type="PIRSF" id="PIRSF000804">
    <property type="entry name" value="DNA_pol_III_b"/>
    <property type="match status" value="1"/>
</dbReference>
<dbReference type="GO" id="GO:0008408">
    <property type="term" value="F:3'-5' exonuclease activity"/>
    <property type="evidence" value="ECO:0007669"/>
    <property type="project" value="InterPro"/>
</dbReference>
<dbReference type="Proteomes" id="UP000064249">
    <property type="component" value="Unassembled WGS sequence"/>
</dbReference>
<keyword evidence="7 9" id="KW-0239">DNA-directed DNA polymerase</keyword>
<dbReference type="Gene3D" id="3.10.150.10">
    <property type="entry name" value="DNA Polymerase III, subunit A, domain 2"/>
    <property type="match status" value="1"/>
</dbReference>
<proteinExistence type="inferred from homology"/>
<keyword evidence="4 9" id="KW-0808">Transferase</keyword>
<evidence type="ECO:0000256" key="1">
    <source>
        <dbReference type="ARBA" id="ARBA00004496"/>
    </source>
</evidence>
<dbReference type="InterPro" id="IPR022635">
    <property type="entry name" value="DNA_polIII_beta_C"/>
</dbReference>
<evidence type="ECO:0000256" key="3">
    <source>
        <dbReference type="ARBA" id="ARBA00022490"/>
    </source>
</evidence>
<dbReference type="GO" id="GO:0005737">
    <property type="term" value="C:cytoplasm"/>
    <property type="evidence" value="ECO:0007669"/>
    <property type="project" value="UniProtKB-SubCell"/>
</dbReference>
<dbReference type="Pfam" id="PF00712">
    <property type="entry name" value="DNA_pol3_beta"/>
    <property type="match status" value="1"/>
</dbReference>
<dbReference type="GO" id="GO:0006271">
    <property type="term" value="P:DNA strand elongation involved in DNA replication"/>
    <property type="evidence" value="ECO:0007669"/>
    <property type="project" value="TreeGrafter"/>
</dbReference>
<evidence type="ECO:0000256" key="7">
    <source>
        <dbReference type="ARBA" id="ARBA00022932"/>
    </source>
</evidence>
<dbReference type="InterPro" id="IPR022637">
    <property type="entry name" value="DNA_polIII_beta_cen"/>
</dbReference>
<dbReference type="InterPro" id="IPR046938">
    <property type="entry name" value="DNA_clamp_sf"/>
</dbReference>
<keyword evidence="5 9" id="KW-0548">Nucleotidyltransferase</keyword>
<dbReference type="GO" id="GO:0009360">
    <property type="term" value="C:DNA polymerase III complex"/>
    <property type="evidence" value="ECO:0007669"/>
    <property type="project" value="InterPro"/>
</dbReference>
<dbReference type="InterPro" id="IPR022634">
    <property type="entry name" value="DNA_polIII_beta_N"/>
</dbReference>
<evidence type="ECO:0000256" key="8">
    <source>
        <dbReference type="ARBA" id="ARBA00023125"/>
    </source>
</evidence>
<dbReference type="GO" id="GO:0003887">
    <property type="term" value="F:DNA-directed DNA polymerase activity"/>
    <property type="evidence" value="ECO:0007669"/>
    <property type="project" value="UniProtKB-UniRule"/>
</dbReference>
<comment type="subcellular location">
    <subcellularLocation>
        <location evidence="1 9">Cytoplasm</location>
    </subcellularLocation>
</comment>
<evidence type="ECO:0000313" key="13">
    <source>
        <dbReference type="EMBL" id="KUK46590.1"/>
    </source>
</evidence>
<evidence type="ECO:0000313" key="14">
    <source>
        <dbReference type="Proteomes" id="UP000064249"/>
    </source>
</evidence>
<evidence type="ECO:0000259" key="11">
    <source>
        <dbReference type="Pfam" id="PF02767"/>
    </source>
</evidence>
<evidence type="ECO:0000256" key="9">
    <source>
        <dbReference type="PIRNR" id="PIRNR000804"/>
    </source>
</evidence>
<keyword evidence="8" id="KW-0238">DNA-binding</keyword>
<evidence type="ECO:0000259" key="10">
    <source>
        <dbReference type="Pfam" id="PF00712"/>
    </source>
</evidence>
<dbReference type="InterPro" id="IPR001001">
    <property type="entry name" value="DNA_polIII_beta"/>
</dbReference>
<dbReference type="GO" id="GO:0003677">
    <property type="term" value="F:DNA binding"/>
    <property type="evidence" value="ECO:0007669"/>
    <property type="project" value="UniProtKB-UniRule"/>
</dbReference>
<evidence type="ECO:0000256" key="4">
    <source>
        <dbReference type="ARBA" id="ARBA00022679"/>
    </source>
</evidence>
<accession>A0A101FY22</accession>
<comment type="similarity">
    <text evidence="2 9">Belongs to the beta sliding clamp family.</text>
</comment>
<dbReference type="CDD" id="cd00140">
    <property type="entry name" value="beta_clamp"/>
    <property type="match status" value="1"/>
</dbReference>
<evidence type="ECO:0000256" key="5">
    <source>
        <dbReference type="ARBA" id="ARBA00022695"/>
    </source>
</evidence>
<comment type="subunit">
    <text evidence="9">Forms a ring-shaped head-to-tail homodimer around DNA.</text>
</comment>
<dbReference type="PANTHER" id="PTHR30478">
    <property type="entry name" value="DNA POLYMERASE III SUBUNIT BETA"/>
    <property type="match status" value="1"/>
</dbReference>
<organism evidence="13 14">
    <name type="scientific">Anaerolinea thermophila</name>
    <dbReference type="NCBI Taxonomy" id="167964"/>
    <lineage>
        <taxon>Bacteria</taxon>
        <taxon>Bacillati</taxon>
        <taxon>Chloroflexota</taxon>
        <taxon>Anaerolineae</taxon>
        <taxon>Anaerolineales</taxon>
        <taxon>Anaerolineaceae</taxon>
        <taxon>Anaerolinea</taxon>
    </lineage>
</organism>
<name>A0A101FY22_9CHLR</name>
<dbReference type="NCBIfam" id="TIGR00663">
    <property type="entry name" value="dnan"/>
    <property type="match status" value="1"/>
</dbReference>
<comment type="function">
    <text evidence="9">Confers DNA tethering and processivity to DNA polymerases and other proteins. Acts as a clamp, forming a ring around DNA (a reaction catalyzed by the clamp-loading complex) which diffuses in an ATP-independent manner freely and bidirectionally along dsDNA. Initially characterized for its ability to contact the catalytic subunit of DNA polymerase III (Pol III), a complex, multichain enzyme responsible for most of the replicative synthesis in bacteria; Pol III exhibits 3'-5' exonuclease proofreading activity. The beta chain is required for initiation of replication as well as for processivity of DNA replication.</text>
</comment>
<dbReference type="PANTHER" id="PTHR30478:SF0">
    <property type="entry name" value="BETA SLIDING CLAMP"/>
    <property type="match status" value="1"/>
</dbReference>
<comment type="caution">
    <text evidence="13">The sequence shown here is derived from an EMBL/GenBank/DDBJ whole genome shotgun (WGS) entry which is preliminary data.</text>
</comment>
<evidence type="ECO:0000259" key="12">
    <source>
        <dbReference type="Pfam" id="PF02768"/>
    </source>
</evidence>
<feature type="domain" description="DNA polymerase III beta sliding clamp central" evidence="11">
    <location>
        <begin position="130"/>
        <end position="246"/>
    </location>
</feature>
<dbReference type="SUPFAM" id="SSF55979">
    <property type="entry name" value="DNA clamp"/>
    <property type="match status" value="3"/>
</dbReference>
<protein>
    <recommendedName>
        <fullName evidence="9">Beta sliding clamp</fullName>
    </recommendedName>
</protein>
<dbReference type="SMART" id="SM00480">
    <property type="entry name" value="POL3Bc"/>
    <property type="match status" value="1"/>
</dbReference>
<dbReference type="EMBL" id="LGFU01000018">
    <property type="protein sequence ID" value="KUK46590.1"/>
    <property type="molecule type" value="Genomic_DNA"/>
</dbReference>
<feature type="domain" description="DNA polymerase III beta sliding clamp C-terminal" evidence="12">
    <location>
        <begin position="250"/>
        <end position="372"/>
    </location>
</feature>
<evidence type="ECO:0000256" key="6">
    <source>
        <dbReference type="ARBA" id="ARBA00022705"/>
    </source>
</evidence>
<evidence type="ECO:0000256" key="2">
    <source>
        <dbReference type="ARBA" id="ARBA00010752"/>
    </source>
</evidence>
<dbReference type="Pfam" id="PF02767">
    <property type="entry name" value="DNA_pol3_beta_2"/>
    <property type="match status" value="1"/>
</dbReference>
<keyword evidence="3 9" id="KW-0963">Cytoplasm</keyword>
<dbReference type="Gene3D" id="3.70.10.10">
    <property type="match status" value="1"/>
</dbReference>
<feature type="domain" description="DNA polymerase III beta sliding clamp N-terminal" evidence="10">
    <location>
        <begin position="1"/>
        <end position="120"/>
    </location>
</feature>